<keyword evidence="1" id="KW-1133">Transmembrane helix</keyword>
<reference evidence="2 3" key="1">
    <citation type="submission" date="2018-06" db="EMBL/GenBank/DDBJ databases">
        <title>Genomic Encyclopedia of Archaeal and Bacterial Type Strains, Phase II (KMG-II): from individual species to whole genera.</title>
        <authorList>
            <person name="Goeker M."/>
        </authorList>
    </citation>
    <scope>NUCLEOTIDE SEQUENCE [LARGE SCALE GENOMIC DNA]</scope>
    <source>
        <strain evidence="2 3">DSM 24525</strain>
    </source>
</reference>
<sequence length="66" mass="6705">MRVAVPCLLAIAAFAAWVWVTGPGTSVLIALVGLAIATAVLLGVARIMNGPRGVAEVGDEPRPPVE</sequence>
<comment type="caution">
    <text evidence="2">The sequence shown here is derived from an EMBL/GenBank/DDBJ whole genome shotgun (WGS) entry which is preliminary data.</text>
</comment>
<evidence type="ECO:0000313" key="3">
    <source>
        <dbReference type="Proteomes" id="UP000249688"/>
    </source>
</evidence>
<dbReference type="AlphaFoldDB" id="A0A2W7IG14"/>
<accession>A0A2W7IG14</accession>
<dbReference type="OrthoDB" id="7284221at2"/>
<evidence type="ECO:0000256" key="1">
    <source>
        <dbReference type="SAM" id="Phobius"/>
    </source>
</evidence>
<dbReference type="Proteomes" id="UP000249688">
    <property type="component" value="Unassembled WGS sequence"/>
</dbReference>
<keyword evidence="3" id="KW-1185">Reference proteome</keyword>
<dbReference type="RefSeq" id="WP_111398163.1">
    <property type="nucleotide sequence ID" value="NZ_QKYU01000010.1"/>
</dbReference>
<gene>
    <name evidence="2" type="ORF">C8P66_11094</name>
</gene>
<feature type="transmembrane region" description="Helical" evidence="1">
    <location>
        <begin position="25"/>
        <end position="45"/>
    </location>
</feature>
<keyword evidence="1" id="KW-0812">Transmembrane</keyword>
<protein>
    <submittedName>
        <fullName evidence="2">Uncharacterized protein</fullName>
    </submittedName>
</protein>
<evidence type="ECO:0000313" key="2">
    <source>
        <dbReference type="EMBL" id="PZW45896.1"/>
    </source>
</evidence>
<dbReference type="EMBL" id="QKYU01000010">
    <property type="protein sequence ID" value="PZW45896.1"/>
    <property type="molecule type" value="Genomic_DNA"/>
</dbReference>
<organism evidence="2 3">
    <name type="scientific">Humitalea rosea</name>
    <dbReference type="NCBI Taxonomy" id="990373"/>
    <lineage>
        <taxon>Bacteria</taxon>
        <taxon>Pseudomonadati</taxon>
        <taxon>Pseudomonadota</taxon>
        <taxon>Alphaproteobacteria</taxon>
        <taxon>Acetobacterales</taxon>
        <taxon>Roseomonadaceae</taxon>
        <taxon>Humitalea</taxon>
    </lineage>
</organism>
<name>A0A2W7IG14_9PROT</name>
<keyword evidence="1" id="KW-0472">Membrane</keyword>
<proteinExistence type="predicted"/>